<dbReference type="OrthoDB" id="3065412at2759"/>
<organism evidence="3 4">
    <name type="scientific">Cladophialophora psammophila CBS 110553</name>
    <dbReference type="NCBI Taxonomy" id="1182543"/>
    <lineage>
        <taxon>Eukaryota</taxon>
        <taxon>Fungi</taxon>
        <taxon>Dikarya</taxon>
        <taxon>Ascomycota</taxon>
        <taxon>Pezizomycotina</taxon>
        <taxon>Eurotiomycetes</taxon>
        <taxon>Chaetothyriomycetidae</taxon>
        <taxon>Chaetothyriales</taxon>
        <taxon>Herpotrichiellaceae</taxon>
        <taxon>Cladophialophora</taxon>
    </lineage>
</organism>
<keyword evidence="2" id="KW-0812">Transmembrane</keyword>
<evidence type="ECO:0000256" key="1">
    <source>
        <dbReference type="SAM" id="MobiDB-lite"/>
    </source>
</evidence>
<keyword evidence="2" id="KW-1133">Transmembrane helix</keyword>
<feature type="compositionally biased region" description="Low complexity" evidence="1">
    <location>
        <begin position="258"/>
        <end position="274"/>
    </location>
</feature>
<dbReference type="Proteomes" id="UP000019471">
    <property type="component" value="Unassembled WGS sequence"/>
</dbReference>
<evidence type="ECO:0000256" key="2">
    <source>
        <dbReference type="SAM" id="Phobius"/>
    </source>
</evidence>
<dbReference type="AlphaFoldDB" id="W9WRS3"/>
<evidence type="ECO:0000313" key="4">
    <source>
        <dbReference type="Proteomes" id="UP000019471"/>
    </source>
</evidence>
<feature type="compositionally biased region" description="Pro residues" evidence="1">
    <location>
        <begin position="511"/>
        <end position="530"/>
    </location>
</feature>
<name>W9WRS3_9EURO</name>
<dbReference type="GeneID" id="19193758"/>
<reference evidence="3 4" key="1">
    <citation type="submission" date="2013-03" db="EMBL/GenBank/DDBJ databases">
        <title>The Genome Sequence of Cladophialophora psammophila CBS 110553.</title>
        <authorList>
            <consortium name="The Broad Institute Genomics Platform"/>
            <person name="Cuomo C."/>
            <person name="de Hoog S."/>
            <person name="Gorbushina A."/>
            <person name="Walker B."/>
            <person name="Young S.K."/>
            <person name="Zeng Q."/>
            <person name="Gargeya S."/>
            <person name="Fitzgerald M."/>
            <person name="Haas B."/>
            <person name="Abouelleil A."/>
            <person name="Allen A.W."/>
            <person name="Alvarado L."/>
            <person name="Arachchi H.M."/>
            <person name="Berlin A.M."/>
            <person name="Chapman S.B."/>
            <person name="Gainer-Dewar J."/>
            <person name="Goldberg J."/>
            <person name="Griggs A."/>
            <person name="Gujja S."/>
            <person name="Hansen M."/>
            <person name="Howarth C."/>
            <person name="Imamovic A."/>
            <person name="Ireland A."/>
            <person name="Larimer J."/>
            <person name="McCowan C."/>
            <person name="Murphy C."/>
            <person name="Pearson M."/>
            <person name="Poon T.W."/>
            <person name="Priest M."/>
            <person name="Roberts A."/>
            <person name="Saif S."/>
            <person name="Shea T."/>
            <person name="Sisk P."/>
            <person name="Sykes S."/>
            <person name="Wortman J."/>
            <person name="Nusbaum C."/>
            <person name="Birren B."/>
        </authorList>
    </citation>
    <scope>NUCLEOTIDE SEQUENCE [LARGE SCALE GENOMIC DNA]</scope>
    <source>
        <strain evidence="3 4">CBS 110553</strain>
    </source>
</reference>
<feature type="compositionally biased region" description="Low complexity" evidence="1">
    <location>
        <begin position="569"/>
        <end position="580"/>
    </location>
</feature>
<evidence type="ECO:0000313" key="3">
    <source>
        <dbReference type="EMBL" id="EXJ67715.1"/>
    </source>
</evidence>
<dbReference type="RefSeq" id="XP_007747831.1">
    <property type="nucleotide sequence ID" value="XM_007749641.1"/>
</dbReference>
<feature type="compositionally biased region" description="Basic and acidic residues" evidence="1">
    <location>
        <begin position="553"/>
        <end position="564"/>
    </location>
</feature>
<proteinExistence type="predicted"/>
<sequence>MTTQGRSRWGPNFVFVPLAHKDSSQTLVLDTGCSSKVVRLQGKVPRGLAVETAVEEGSIMSHPAFLVKGISKPSRRRAEDLFSISASLLHATSFKWDRELPSSFDLLDPKFEDVSAATMRFATMSPLFLLALPYVVHAQSVVTSTDAYGNVYTTTVYTSGTTYDGATTTTYTTPTSVPAVQTVPFTGQALLVGTCNVARFTLLTFPDGDTVEVPLVGCSDDRPECCPSLNFTRHEPEETGSASPSATEASGAGNNEESSTSWTGTTPSPTPTGIISMLSNAPLTVCPSDMVDIDPVCCPIGFTTYGQSIIGNLPCVSTLTTTISPDSAVLASITSVVSASLAAQSTMTTPTINVIVNQVWALGLPCADNEQAAENHTHLSTGAKIGIGVGVGLAALLLIGFLWACLAVRHRRRAKMRKLEAANTAAGGPIRPESGAYAAAQENPKHMSVATTMAPSPGMGSPNMVQQPYGSPMQHGFSPAFGYAAPHAQPPQMMQVQDPYHHPYGIQPAPQGYPPMGYPPSSQSPPPPFHPSGGSYGSQTQQYKDPPAEVAGDEVRYFHPHRESTGLGTSDTRSQTTSTTAVGSSQPGAGAEPKQQPPAELSSQG</sequence>
<keyword evidence="4" id="KW-1185">Reference proteome</keyword>
<protein>
    <recommendedName>
        <fullName evidence="5">Peptidase A1 domain-containing protein</fullName>
    </recommendedName>
</protein>
<feature type="region of interest" description="Disordered" evidence="1">
    <location>
        <begin position="493"/>
        <end position="605"/>
    </location>
</feature>
<dbReference type="EMBL" id="AMGX01000015">
    <property type="protein sequence ID" value="EXJ67715.1"/>
    <property type="molecule type" value="Genomic_DNA"/>
</dbReference>
<feature type="compositionally biased region" description="Polar residues" evidence="1">
    <location>
        <begin position="240"/>
        <end position="257"/>
    </location>
</feature>
<accession>W9WRS3</accession>
<dbReference type="STRING" id="1182543.W9WRS3"/>
<feature type="transmembrane region" description="Helical" evidence="2">
    <location>
        <begin position="385"/>
        <end position="408"/>
    </location>
</feature>
<dbReference type="eggNOG" id="ENOG502T0XV">
    <property type="taxonomic scope" value="Eukaryota"/>
</dbReference>
<dbReference type="HOGENOM" id="CLU_031551_0_0_1"/>
<gene>
    <name evidence="3" type="ORF">A1O5_09061</name>
</gene>
<evidence type="ECO:0008006" key="5">
    <source>
        <dbReference type="Google" id="ProtNLM"/>
    </source>
</evidence>
<feature type="region of interest" description="Disordered" evidence="1">
    <location>
        <begin position="229"/>
        <end position="274"/>
    </location>
</feature>
<keyword evidence="2" id="KW-0472">Membrane</keyword>
<comment type="caution">
    <text evidence="3">The sequence shown here is derived from an EMBL/GenBank/DDBJ whole genome shotgun (WGS) entry which is preliminary data.</text>
</comment>